<sequence length="74" mass="8801">MWNPKRSDLPQRAGKRIVSWKRSYDLYRKTGINFYYYPYKKIELVKTILNKGEKVTSAGVSWRKSNINSREKTG</sequence>
<dbReference type="Proteomes" id="UP000035909">
    <property type="component" value="Unassembled WGS sequence"/>
</dbReference>
<dbReference type="PATRIC" id="fig|320778.3.peg.1105"/>
<dbReference type="AlphaFoldDB" id="A0A0J1HGT9"/>
<reference evidence="1 2" key="1">
    <citation type="submission" date="2015-05" db="EMBL/GenBank/DDBJ databases">
        <title>Photobacterium galathea sp. nov.</title>
        <authorList>
            <person name="Machado H."/>
            <person name="Gram L."/>
        </authorList>
    </citation>
    <scope>NUCLEOTIDE SEQUENCE [LARGE SCALE GENOMIC DNA]</scope>
    <source>
        <strain evidence="1 2">DSM 22954</strain>
    </source>
</reference>
<proteinExistence type="predicted"/>
<protein>
    <submittedName>
        <fullName evidence="1">Uncharacterized protein</fullName>
    </submittedName>
</protein>
<accession>A0A0J1HGT9</accession>
<evidence type="ECO:0000313" key="2">
    <source>
        <dbReference type="Proteomes" id="UP000035909"/>
    </source>
</evidence>
<dbReference type="EMBL" id="LDOU01000005">
    <property type="protein sequence ID" value="KLV10824.1"/>
    <property type="molecule type" value="Genomic_DNA"/>
</dbReference>
<keyword evidence="2" id="KW-1185">Reference proteome</keyword>
<evidence type="ECO:0000313" key="1">
    <source>
        <dbReference type="EMBL" id="KLV10824.1"/>
    </source>
</evidence>
<gene>
    <name evidence="1" type="ORF">ABT57_05115</name>
</gene>
<comment type="caution">
    <text evidence="1">The sequence shown here is derived from an EMBL/GenBank/DDBJ whole genome shotgun (WGS) entry which is preliminary data.</text>
</comment>
<organism evidence="1 2">
    <name type="scientific">Photobacterium ganghwense</name>
    <dbReference type="NCBI Taxonomy" id="320778"/>
    <lineage>
        <taxon>Bacteria</taxon>
        <taxon>Pseudomonadati</taxon>
        <taxon>Pseudomonadota</taxon>
        <taxon>Gammaproteobacteria</taxon>
        <taxon>Vibrionales</taxon>
        <taxon>Vibrionaceae</taxon>
        <taxon>Photobacterium</taxon>
    </lineage>
</organism>
<name>A0A0J1HGT9_9GAMM</name>